<dbReference type="EMBL" id="JH598440">
    <property type="status" value="NOT_ANNOTATED_CDS"/>
    <property type="molecule type" value="Genomic_DNA"/>
</dbReference>
<reference evidence="1" key="2">
    <citation type="submission" date="2015-06" db="UniProtKB">
        <authorList>
            <consortium name="EnsemblProtists"/>
        </authorList>
    </citation>
    <scope>IDENTIFICATION</scope>
    <source>
        <strain evidence="1">Emoy2</strain>
    </source>
</reference>
<dbReference type="InParanoid" id="M4BMZ8"/>
<dbReference type="AlphaFoldDB" id="M4BMZ8"/>
<dbReference type="HOGENOM" id="CLU_3018408_0_0_1"/>
<keyword evidence="2" id="KW-1185">Reference proteome</keyword>
<evidence type="ECO:0000313" key="2">
    <source>
        <dbReference type="Proteomes" id="UP000011713"/>
    </source>
</evidence>
<dbReference type="VEuPathDB" id="FungiDB:HpaG807785"/>
<dbReference type="Proteomes" id="UP000011713">
    <property type="component" value="Unassembled WGS sequence"/>
</dbReference>
<organism evidence="1 2">
    <name type="scientific">Hyaloperonospora arabidopsidis (strain Emoy2)</name>
    <name type="common">Downy mildew agent</name>
    <name type="synonym">Peronospora arabidopsidis</name>
    <dbReference type="NCBI Taxonomy" id="559515"/>
    <lineage>
        <taxon>Eukaryota</taxon>
        <taxon>Sar</taxon>
        <taxon>Stramenopiles</taxon>
        <taxon>Oomycota</taxon>
        <taxon>Peronosporomycetes</taxon>
        <taxon>Peronosporales</taxon>
        <taxon>Peronosporaceae</taxon>
        <taxon>Hyaloperonospora</taxon>
    </lineage>
</organism>
<dbReference type="EnsemblProtists" id="HpaT807785">
    <property type="protein sequence ID" value="HpaP807785"/>
    <property type="gene ID" value="HpaG807785"/>
</dbReference>
<reference evidence="2" key="1">
    <citation type="journal article" date="2010" name="Science">
        <title>Signatures of adaptation to obligate biotrophy in the Hyaloperonospora arabidopsidis genome.</title>
        <authorList>
            <person name="Baxter L."/>
            <person name="Tripathy S."/>
            <person name="Ishaque N."/>
            <person name="Boot N."/>
            <person name="Cabral A."/>
            <person name="Kemen E."/>
            <person name="Thines M."/>
            <person name="Ah-Fong A."/>
            <person name="Anderson R."/>
            <person name="Badejoko W."/>
            <person name="Bittner-Eddy P."/>
            <person name="Boore J.L."/>
            <person name="Chibucos M.C."/>
            <person name="Coates M."/>
            <person name="Dehal P."/>
            <person name="Delehaunty K."/>
            <person name="Dong S."/>
            <person name="Downton P."/>
            <person name="Dumas B."/>
            <person name="Fabro G."/>
            <person name="Fronick C."/>
            <person name="Fuerstenberg S.I."/>
            <person name="Fulton L."/>
            <person name="Gaulin E."/>
            <person name="Govers F."/>
            <person name="Hughes L."/>
            <person name="Humphray S."/>
            <person name="Jiang R.H."/>
            <person name="Judelson H."/>
            <person name="Kamoun S."/>
            <person name="Kyung K."/>
            <person name="Meijer H."/>
            <person name="Minx P."/>
            <person name="Morris P."/>
            <person name="Nelson J."/>
            <person name="Phuntumart V."/>
            <person name="Qutob D."/>
            <person name="Rehmany A."/>
            <person name="Rougon-Cardoso A."/>
            <person name="Ryden P."/>
            <person name="Torto-Alalibo T."/>
            <person name="Studholme D."/>
            <person name="Wang Y."/>
            <person name="Win J."/>
            <person name="Wood J."/>
            <person name="Clifton S.W."/>
            <person name="Rogers J."/>
            <person name="Van den Ackerveken G."/>
            <person name="Jones J.D."/>
            <person name="McDowell J.M."/>
            <person name="Beynon J."/>
            <person name="Tyler B.M."/>
        </authorList>
    </citation>
    <scope>NUCLEOTIDE SEQUENCE [LARGE SCALE GENOMIC DNA]</scope>
    <source>
        <strain evidence="2">Emoy2</strain>
    </source>
</reference>
<name>M4BMZ8_HYAAE</name>
<protein>
    <submittedName>
        <fullName evidence="1">Uncharacterized protein</fullName>
    </submittedName>
</protein>
<evidence type="ECO:0000313" key="1">
    <source>
        <dbReference type="EnsemblProtists" id="HpaP807785"/>
    </source>
</evidence>
<sequence length="56" mass="6512">MGDFPPKERGSVSWLPGGSRLYRRSNFILFTLWKLLIHIIHRCSIFLQPLTTPSIN</sequence>
<accession>M4BMZ8</accession>
<proteinExistence type="predicted"/>